<dbReference type="InterPro" id="IPR001208">
    <property type="entry name" value="MCM_dom"/>
</dbReference>
<evidence type="ECO:0000313" key="5">
    <source>
        <dbReference type="EMBL" id="OIP64832.1"/>
    </source>
</evidence>
<dbReference type="PRINTS" id="PR01657">
    <property type="entry name" value="MCMFAMILY"/>
</dbReference>
<dbReference type="Gene3D" id="3.40.50.300">
    <property type="entry name" value="P-loop containing nucleotide triphosphate hydrolases"/>
    <property type="match status" value="1"/>
</dbReference>
<dbReference type="InterPro" id="IPR020568">
    <property type="entry name" value="Ribosomal_Su5_D2-typ_SF"/>
</dbReference>
<evidence type="ECO:0000256" key="1">
    <source>
        <dbReference type="ARBA" id="ARBA00006354"/>
    </source>
</evidence>
<dbReference type="GO" id="GO:0003677">
    <property type="term" value="F:DNA binding"/>
    <property type="evidence" value="ECO:0007669"/>
    <property type="project" value="InterPro"/>
</dbReference>
<evidence type="ECO:0000256" key="2">
    <source>
        <dbReference type="ARBA" id="ARBA00022741"/>
    </source>
</evidence>
<comment type="caution">
    <text evidence="5">The sequence shown here is derived from an EMBL/GenBank/DDBJ whole genome shotgun (WGS) entry which is preliminary data.</text>
</comment>
<dbReference type="InterPro" id="IPR045006">
    <property type="entry name" value="CHLI-like"/>
</dbReference>
<dbReference type="InterPro" id="IPR003593">
    <property type="entry name" value="AAA+_ATPase"/>
</dbReference>
<protein>
    <recommendedName>
        <fullName evidence="4">MCM C-terminal AAA(+) ATPase domain-containing protein</fullName>
    </recommendedName>
</protein>
<dbReference type="PANTHER" id="PTHR32039">
    <property type="entry name" value="MAGNESIUM-CHELATASE SUBUNIT CHLI"/>
    <property type="match status" value="1"/>
</dbReference>
<evidence type="ECO:0000313" key="6">
    <source>
        <dbReference type="Proteomes" id="UP000182059"/>
    </source>
</evidence>
<dbReference type="SMART" id="SM00382">
    <property type="entry name" value="AAA"/>
    <property type="match status" value="1"/>
</dbReference>
<dbReference type="AlphaFoldDB" id="A0A1J5GCG1"/>
<dbReference type="InterPro" id="IPR014721">
    <property type="entry name" value="Ribsml_uS5_D2-typ_fold_subgr"/>
</dbReference>
<evidence type="ECO:0000259" key="4">
    <source>
        <dbReference type="PROSITE" id="PS50051"/>
    </source>
</evidence>
<reference evidence="5 6" key="1">
    <citation type="journal article" date="2016" name="Environ. Microbiol.">
        <title>Genomic resolution of a cold subsurface aquifer community provides metabolic insights for novel microbes adapted to high CO concentrations.</title>
        <authorList>
            <person name="Probst A.J."/>
            <person name="Castelle C.J."/>
            <person name="Singh A."/>
            <person name="Brown C.T."/>
            <person name="Anantharaman K."/>
            <person name="Sharon I."/>
            <person name="Hug L.A."/>
            <person name="Burstein D."/>
            <person name="Emerson J.B."/>
            <person name="Thomas B.C."/>
            <person name="Banfield J.F."/>
        </authorList>
    </citation>
    <scope>NUCLEOTIDE SEQUENCE [LARGE SCALE GENOMIC DNA]</scope>
    <source>
        <strain evidence="5">CG2_30_43_9</strain>
    </source>
</reference>
<dbReference type="SUPFAM" id="SSF52540">
    <property type="entry name" value="P-loop containing nucleoside triphosphate hydrolases"/>
    <property type="match status" value="1"/>
</dbReference>
<dbReference type="Pfam" id="PF13335">
    <property type="entry name" value="Mg_chelatase_C"/>
    <property type="match status" value="1"/>
</dbReference>
<proteinExistence type="inferred from homology"/>
<comment type="similarity">
    <text evidence="1">Belongs to the Mg-chelatase subunits D/I family. ComM subfamily.</text>
</comment>
<dbReference type="NCBIfam" id="TIGR00368">
    <property type="entry name" value="YifB family Mg chelatase-like AAA ATPase"/>
    <property type="match status" value="1"/>
</dbReference>
<name>A0A1J5GCG1_9BACT</name>
<dbReference type="SUPFAM" id="SSF54211">
    <property type="entry name" value="Ribosomal protein S5 domain 2-like"/>
    <property type="match status" value="1"/>
</dbReference>
<keyword evidence="3" id="KW-0067">ATP-binding</keyword>
<dbReference type="InterPro" id="IPR027417">
    <property type="entry name" value="P-loop_NTPase"/>
</dbReference>
<dbReference type="EMBL" id="MNYX01000067">
    <property type="protein sequence ID" value="OIP64832.1"/>
    <property type="molecule type" value="Genomic_DNA"/>
</dbReference>
<evidence type="ECO:0000256" key="3">
    <source>
        <dbReference type="ARBA" id="ARBA00022840"/>
    </source>
</evidence>
<gene>
    <name evidence="5" type="ORF">AUK15_02855</name>
</gene>
<keyword evidence="2" id="KW-0547">Nucleotide-binding</keyword>
<dbReference type="Pfam" id="PF01078">
    <property type="entry name" value="Mg_chelatase"/>
    <property type="match status" value="1"/>
</dbReference>
<dbReference type="Pfam" id="PF13541">
    <property type="entry name" value="ChlI"/>
    <property type="match status" value="1"/>
</dbReference>
<dbReference type="InterPro" id="IPR000523">
    <property type="entry name" value="Mg_chelatse_chII-like_cat_dom"/>
</dbReference>
<organism evidence="5 6">
    <name type="scientific">Candidatus Nomurabacteria bacterium CG2_30_43_9</name>
    <dbReference type="NCBI Taxonomy" id="1805283"/>
    <lineage>
        <taxon>Bacteria</taxon>
        <taxon>Candidatus Nomuraibacteriota</taxon>
    </lineage>
</organism>
<dbReference type="Proteomes" id="UP000182059">
    <property type="component" value="Unassembled WGS sequence"/>
</dbReference>
<accession>A0A1J5GCG1</accession>
<dbReference type="PANTHER" id="PTHR32039:SF7">
    <property type="entry name" value="COMPETENCE PROTEIN COMM"/>
    <property type="match status" value="1"/>
</dbReference>
<dbReference type="InterPro" id="IPR025158">
    <property type="entry name" value="Mg_chelat-rel_C"/>
</dbReference>
<sequence>MQFSKLFSAQIVGLVPHIVDVEVDLSKGLNSFSLVGLPSTSVDESRDRVSAAVKNSGFDSPKQRNQKTVISLAPAELKKEGSHYDLAIALAYLMASGETKFGPKGRLFLGELSLDGVLRPIHGALLLANTAKNAGFTEIFLPAHNANEAALVDGIAVYGARNLSEVLQHLDKKNKFFLTPTLKAHIDKTKTANDKTIVDLSHIKGQEFAKRALEISAAGNHNLAMWGPPGTGKTMLAQAFPHLLPDLQNEHSLEVTGIHSVAGTLRENIMTRPPLRAPHHTSSYPAVIGGGAIPKPGEITLAHRGVLFLDEFPEFDRRVIESLREPLEEGHIRITRAKGHDTFPARFILLAAMNPCPCGKYGSEERCTCMPGTLASYTRKVSGPIMDRIELWVKVSHMSHDKLSSASAGESTSEVRERIAKARALQDARFTNHARKITTNSEMRADDIETFIKLTPKLRVLFNASAERLKLSPRAHHKTIKVARTIADLDNSSEIQEKHILEALAYRPTEFR</sequence>
<dbReference type="GO" id="GO:0005524">
    <property type="term" value="F:ATP binding"/>
    <property type="evidence" value="ECO:0007669"/>
    <property type="project" value="UniProtKB-KW"/>
</dbReference>
<feature type="domain" description="MCM C-terminal AAA(+) ATPase" evidence="4">
    <location>
        <begin position="297"/>
        <end position="355"/>
    </location>
</feature>
<dbReference type="InterPro" id="IPR004482">
    <property type="entry name" value="Mg_chelat-rel"/>
</dbReference>
<dbReference type="PROSITE" id="PS50051">
    <property type="entry name" value="MCM_2"/>
    <property type="match status" value="1"/>
</dbReference>
<dbReference type="Gene3D" id="3.30.230.10">
    <property type="match status" value="1"/>
</dbReference>